<evidence type="ECO:0000256" key="12">
    <source>
        <dbReference type="ARBA" id="ARBA00023033"/>
    </source>
</evidence>
<evidence type="ECO:0000256" key="13">
    <source>
        <dbReference type="ARBA" id="ARBA00023098"/>
    </source>
</evidence>
<evidence type="ECO:0000256" key="4">
    <source>
        <dbReference type="ARBA" id="ARBA00022617"/>
    </source>
</evidence>
<dbReference type="Proteomes" id="UP000812440">
    <property type="component" value="Chromosome 3"/>
</dbReference>
<dbReference type="InterPro" id="IPR050705">
    <property type="entry name" value="Cytochrome_P450_3A"/>
</dbReference>
<evidence type="ECO:0000256" key="14">
    <source>
        <dbReference type="ARBA" id="ARBA00023136"/>
    </source>
</evidence>
<dbReference type="PRINTS" id="PR00464">
    <property type="entry name" value="EP450II"/>
</dbReference>
<evidence type="ECO:0000256" key="9">
    <source>
        <dbReference type="ARBA" id="ARBA00022989"/>
    </source>
</evidence>
<gene>
    <name evidence="16" type="ORF">GDO86_005066</name>
</gene>
<evidence type="ECO:0000256" key="3">
    <source>
        <dbReference type="ARBA" id="ARBA00010617"/>
    </source>
</evidence>
<feature type="non-terminal residue" evidence="16">
    <location>
        <position position="264"/>
    </location>
</feature>
<dbReference type="AlphaFoldDB" id="A0A8T2J5V5"/>
<keyword evidence="8" id="KW-0276">Fatty acid metabolism</keyword>
<dbReference type="GO" id="GO:0005789">
    <property type="term" value="C:endoplasmic reticulum membrane"/>
    <property type="evidence" value="ECO:0007669"/>
    <property type="project" value="UniProtKB-SubCell"/>
</dbReference>
<organism evidence="16 17">
    <name type="scientific">Hymenochirus boettgeri</name>
    <name type="common">Congo dwarf clawed frog</name>
    <dbReference type="NCBI Taxonomy" id="247094"/>
    <lineage>
        <taxon>Eukaryota</taxon>
        <taxon>Metazoa</taxon>
        <taxon>Chordata</taxon>
        <taxon>Craniata</taxon>
        <taxon>Vertebrata</taxon>
        <taxon>Euteleostomi</taxon>
        <taxon>Amphibia</taxon>
        <taxon>Batrachia</taxon>
        <taxon>Anura</taxon>
        <taxon>Pipoidea</taxon>
        <taxon>Pipidae</taxon>
        <taxon>Pipinae</taxon>
        <taxon>Hymenochirus</taxon>
    </lineage>
</organism>
<evidence type="ECO:0000256" key="5">
    <source>
        <dbReference type="ARBA" id="ARBA00022692"/>
    </source>
</evidence>
<evidence type="ECO:0000313" key="16">
    <source>
        <dbReference type="EMBL" id="KAG8438728.1"/>
    </source>
</evidence>
<keyword evidence="15" id="KW-0456">Lyase</keyword>
<evidence type="ECO:0000256" key="7">
    <source>
        <dbReference type="ARBA" id="ARBA00022824"/>
    </source>
</evidence>
<dbReference type="SUPFAM" id="SSF48264">
    <property type="entry name" value="Cytochrome P450"/>
    <property type="match status" value="1"/>
</dbReference>
<evidence type="ECO:0008006" key="18">
    <source>
        <dbReference type="Google" id="ProtNLM"/>
    </source>
</evidence>
<dbReference type="InterPro" id="IPR001128">
    <property type="entry name" value="Cyt_P450"/>
</dbReference>
<dbReference type="GO" id="GO:0006631">
    <property type="term" value="P:fatty acid metabolic process"/>
    <property type="evidence" value="ECO:0007669"/>
    <property type="project" value="UniProtKB-KW"/>
</dbReference>
<keyword evidence="12" id="KW-0503">Monooxygenase</keyword>
<keyword evidence="9" id="KW-1133">Transmembrane helix</keyword>
<dbReference type="PANTHER" id="PTHR24302">
    <property type="entry name" value="CYTOCHROME P450 FAMILY 3"/>
    <property type="match status" value="1"/>
</dbReference>
<dbReference type="Pfam" id="PF00067">
    <property type="entry name" value="p450"/>
    <property type="match status" value="1"/>
</dbReference>
<dbReference type="GO" id="GO:0020037">
    <property type="term" value="F:heme binding"/>
    <property type="evidence" value="ECO:0007669"/>
    <property type="project" value="InterPro"/>
</dbReference>
<comment type="caution">
    <text evidence="16">The sequence shown here is derived from an EMBL/GenBank/DDBJ whole genome shotgun (WGS) entry which is preliminary data.</text>
</comment>
<dbReference type="InterPro" id="IPR002402">
    <property type="entry name" value="Cyt_P450_E_grp-II"/>
</dbReference>
<accession>A0A8T2J5V5</accession>
<protein>
    <recommendedName>
        <fullName evidence="18">Thromboxane-A synthase</fullName>
    </recommendedName>
</protein>
<comment type="similarity">
    <text evidence="3">Belongs to the cytochrome P450 family.</text>
</comment>
<comment type="subcellular location">
    <subcellularLocation>
        <location evidence="2">Endoplasmic reticulum membrane</location>
    </subcellularLocation>
</comment>
<dbReference type="EMBL" id="JAACNH010000006">
    <property type="protein sequence ID" value="KAG8438728.1"/>
    <property type="molecule type" value="Genomic_DNA"/>
</dbReference>
<name>A0A8T2J5V5_9PIPI</name>
<comment type="cofactor">
    <cofactor evidence="1">
        <name>heme</name>
        <dbReference type="ChEBI" id="CHEBI:30413"/>
    </cofactor>
</comment>
<keyword evidence="13" id="KW-0443">Lipid metabolism</keyword>
<sequence>MGNGNSTQGLTSCSCFITLRYSVSAFSTLSRIGINHPKPLPFIGNVLLFKKGFWEGDRHLVKTYGPICGYYMGRRPMILLAEPEALKQVLQKDFGNFTNRMKLHLVQKPLSDSLLRLRDDDWKRVRSILTPSFSAAKMKEMCPLINQACDVLLENLQKFANSGESCDLQRCYSCFTMDIVASVAFGTQLNSQKDPDHPLVQNSKQFLELFTPFKPLTLLVLAFPSLVIPIAQRFPSKKQNQINQFFLKVIKGIIALRERQPPSE</sequence>
<keyword evidence="10" id="KW-0560">Oxidoreductase</keyword>
<dbReference type="OrthoDB" id="1470350at2759"/>
<keyword evidence="17" id="KW-1185">Reference proteome</keyword>
<evidence type="ECO:0000256" key="15">
    <source>
        <dbReference type="ARBA" id="ARBA00023239"/>
    </source>
</evidence>
<proteinExistence type="inferred from homology"/>
<reference evidence="16" key="1">
    <citation type="thesis" date="2020" institute="ProQuest LLC" country="789 East Eisenhower Parkway, Ann Arbor, MI, USA">
        <title>Comparative Genomics and Chromosome Evolution.</title>
        <authorList>
            <person name="Mudd A.B."/>
        </authorList>
    </citation>
    <scope>NUCLEOTIDE SEQUENCE</scope>
    <source>
        <strain evidence="16">Female2</strain>
        <tissue evidence="16">Blood</tissue>
    </source>
</reference>
<dbReference type="GO" id="GO:0008395">
    <property type="term" value="F:steroid hydroxylase activity"/>
    <property type="evidence" value="ECO:0007669"/>
    <property type="project" value="TreeGrafter"/>
</dbReference>
<evidence type="ECO:0000256" key="6">
    <source>
        <dbReference type="ARBA" id="ARBA00022723"/>
    </source>
</evidence>
<evidence type="ECO:0000256" key="8">
    <source>
        <dbReference type="ARBA" id="ARBA00022832"/>
    </source>
</evidence>
<keyword evidence="7" id="KW-0256">Endoplasmic reticulum</keyword>
<keyword evidence="5" id="KW-0812">Transmembrane</keyword>
<keyword evidence="6" id="KW-0479">Metal-binding</keyword>
<keyword evidence="4" id="KW-0349">Heme</keyword>
<dbReference type="PANTHER" id="PTHR24302:SF47">
    <property type="entry name" value="CYTOCHROME P450"/>
    <property type="match status" value="1"/>
</dbReference>
<evidence type="ECO:0000313" key="17">
    <source>
        <dbReference type="Proteomes" id="UP000812440"/>
    </source>
</evidence>
<dbReference type="InterPro" id="IPR036396">
    <property type="entry name" value="Cyt_P450_sf"/>
</dbReference>
<keyword evidence="11" id="KW-0408">Iron</keyword>
<dbReference type="GO" id="GO:0005506">
    <property type="term" value="F:iron ion binding"/>
    <property type="evidence" value="ECO:0007669"/>
    <property type="project" value="InterPro"/>
</dbReference>
<dbReference type="GO" id="GO:0016829">
    <property type="term" value="F:lyase activity"/>
    <property type="evidence" value="ECO:0007669"/>
    <property type="project" value="UniProtKB-KW"/>
</dbReference>
<keyword evidence="14" id="KW-0472">Membrane</keyword>
<evidence type="ECO:0000256" key="1">
    <source>
        <dbReference type="ARBA" id="ARBA00001971"/>
    </source>
</evidence>
<dbReference type="Gene3D" id="1.10.630.10">
    <property type="entry name" value="Cytochrome P450"/>
    <property type="match status" value="1"/>
</dbReference>
<evidence type="ECO:0000256" key="10">
    <source>
        <dbReference type="ARBA" id="ARBA00023002"/>
    </source>
</evidence>
<evidence type="ECO:0000256" key="11">
    <source>
        <dbReference type="ARBA" id="ARBA00023004"/>
    </source>
</evidence>
<evidence type="ECO:0000256" key="2">
    <source>
        <dbReference type="ARBA" id="ARBA00004586"/>
    </source>
</evidence>
<dbReference type="GO" id="GO:0016705">
    <property type="term" value="F:oxidoreductase activity, acting on paired donors, with incorporation or reduction of molecular oxygen"/>
    <property type="evidence" value="ECO:0007669"/>
    <property type="project" value="InterPro"/>
</dbReference>